<reference evidence="2" key="1">
    <citation type="submission" date="2018-06" db="EMBL/GenBank/DDBJ databases">
        <authorList>
            <person name="Zhirakovskaya E."/>
        </authorList>
    </citation>
    <scope>NUCLEOTIDE SEQUENCE</scope>
</reference>
<dbReference type="AlphaFoldDB" id="A0A3B0XLM3"/>
<name>A0A3B0XLM3_9ZZZZ</name>
<organism evidence="2">
    <name type="scientific">hydrothermal vent metagenome</name>
    <dbReference type="NCBI Taxonomy" id="652676"/>
    <lineage>
        <taxon>unclassified sequences</taxon>
        <taxon>metagenomes</taxon>
        <taxon>ecological metagenomes</taxon>
    </lineage>
</organism>
<accession>A0A3B0XLM3</accession>
<sequence>MFFSSFVAILLRVSVVAALSVVLAVSTGCGKKITRIESNEITDLSGKWNDTDSRLVSREMIDDVLSRPWISNFNRKKSKVPVVIVGAVRNLSHEHINTRTFISDLERELINSGEVQFVASASEREEVRDERRDQDLNASESTRKAMGHESGADFMLKGTINTIVDAAGGDQARFYQVDLTLIDLLSNRKVWVGQKKIKKKVEKNSWRL</sequence>
<feature type="region of interest" description="Disordered" evidence="1">
    <location>
        <begin position="121"/>
        <end position="144"/>
    </location>
</feature>
<proteinExistence type="predicted"/>
<dbReference type="Gene3D" id="3.40.50.10610">
    <property type="entry name" value="ABC-type transport auxiliary lipoprotein component"/>
    <property type="match status" value="1"/>
</dbReference>
<gene>
    <name evidence="2" type="ORF">MNBD_GAMMA10-458</name>
</gene>
<dbReference type="Pfam" id="PF13036">
    <property type="entry name" value="LpoB"/>
    <property type="match status" value="1"/>
</dbReference>
<feature type="compositionally biased region" description="Basic and acidic residues" evidence="1">
    <location>
        <begin position="122"/>
        <end position="144"/>
    </location>
</feature>
<evidence type="ECO:0000256" key="1">
    <source>
        <dbReference type="SAM" id="MobiDB-lite"/>
    </source>
</evidence>
<dbReference type="InterPro" id="IPR014094">
    <property type="entry name" value="LpoB"/>
</dbReference>
<evidence type="ECO:0000313" key="2">
    <source>
        <dbReference type="EMBL" id="VAW62749.1"/>
    </source>
</evidence>
<protein>
    <submittedName>
        <fullName evidence="2">Putative lipoprotein</fullName>
    </submittedName>
</protein>
<keyword evidence="2" id="KW-0449">Lipoprotein</keyword>
<dbReference type="EMBL" id="UOFJ01000079">
    <property type="protein sequence ID" value="VAW62749.1"/>
    <property type="molecule type" value="Genomic_DNA"/>
</dbReference>